<evidence type="ECO:0000313" key="3">
    <source>
        <dbReference type="Proteomes" id="UP000215005"/>
    </source>
</evidence>
<dbReference type="GO" id="GO:0004497">
    <property type="term" value="F:monooxygenase activity"/>
    <property type="evidence" value="ECO:0007669"/>
    <property type="project" value="TreeGrafter"/>
</dbReference>
<evidence type="ECO:0000313" key="2">
    <source>
        <dbReference type="EMBL" id="ASU84310.1"/>
    </source>
</evidence>
<accession>A0A223S866</accession>
<dbReference type="KEGG" id="ngv:CDO52_17255"/>
<evidence type="ECO:0000256" key="1">
    <source>
        <dbReference type="ARBA" id="ARBA00023002"/>
    </source>
</evidence>
<proteinExistence type="predicted"/>
<dbReference type="RefSeq" id="WP_094932529.1">
    <property type="nucleotide sequence ID" value="NZ_CP022753.1"/>
</dbReference>
<organism evidence="2 3">
    <name type="scientific">Nocardiopsis gilva YIM 90087</name>
    <dbReference type="NCBI Taxonomy" id="1235441"/>
    <lineage>
        <taxon>Bacteria</taxon>
        <taxon>Bacillati</taxon>
        <taxon>Actinomycetota</taxon>
        <taxon>Actinomycetes</taxon>
        <taxon>Streptosporangiales</taxon>
        <taxon>Nocardiopsidaceae</taxon>
        <taxon>Nocardiopsis</taxon>
    </lineage>
</organism>
<dbReference type="AlphaFoldDB" id="A0A223S866"/>
<dbReference type="GO" id="GO:0050660">
    <property type="term" value="F:flavin adenine dinucleotide binding"/>
    <property type="evidence" value="ECO:0007669"/>
    <property type="project" value="TreeGrafter"/>
</dbReference>
<dbReference type="OrthoDB" id="4328825at2"/>
<name>A0A223S866_9ACTN</name>
<dbReference type="PRINTS" id="PR00469">
    <property type="entry name" value="PNDRDTASEII"/>
</dbReference>
<protein>
    <submittedName>
        <fullName evidence="2">Pyridine nucleotide-disulfide oxidoreductase</fullName>
    </submittedName>
</protein>
<dbReference type="NCBIfam" id="NF040505">
    <property type="entry name" value="ArsO_flavin_mono"/>
    <property type="match status" value="1"/>
</dbReference>
<gene>
    <name evidence="2" type="ORF">CDO52_17255</name>
</gene>
<dbReference type="Gene3D" id="3.50.50.60">
    <property type="entry name" value="FAD/NAD(P)-binding domain"/>
    <property type="match status" value="1"/>
</dbReference>
<dbReference type="PANTHER" id="PTHR43539">
    <property type="entry name" value="FLAVIN-BINDING MONOOXYGENASE-LIKE PROTEIN (AFU_ORTHOLOGUE AFUA_4G09220)"/>
    <property type="match status" value="1"/>
</dbReference>
<dbReference type="PANTHER" id="PTHR43539:SF78">
    <property type="entry name" value="FLAVIN-CONTAINING MONOOXYGENASE"/>
    <property type="match status" value="1"/>
</dbReference>
<dbReference type="PRINTS" id="PR00368">
    <property type="entry name" value="FADPNR"/>
</dbReference>
<dbReference type="Proteomes" id="UP000215005">
    <property type="component" value="Chromosome"/>
</dbReference>
<keyword evidence="3" id="KW-1185">Reference proteome</keyword>
<dbReference type="EMBL" id="CP022753">
    <property type="protein sequence ID" value="ASU84310.1"/>
    <property type="molecule type" value="Genomic_DNA"/>
</dbReference>
<dbReference type="SUPFAM" id="SSF51905">
    <property type="entry name" value="FAD/NAD(P)-binding domain"/>
    <property type="match status" value="1"/>
</dbReference>
<reference evidence="2 3" key="1">
    <citation type="submission" date="2017-08" db="EMBL/GenBank/DDBJ databases">
        <title>The complete genome sequence of Nocardiopsis gilva YIM 90087.</title>
        <authorList>
            <person name="Yin M."/>
            <person name="Tang S."/>
        </authorList>
    </citation>
    <scope>NUCLEOTIDE SEQUENCE [LARGE SCALE GENOMIC DNA]</scope>
    <source>
        <strain evidence="2 3">YIM 90087</strain>
    </source>
</reference>
<sequence length="373" mass="40348">MTGPTSSAPLDAVVIGGGQAGLATGYFLRRAHLDFAILDAEERPGGSWQHYWDSLRLFSPAEHSPLPGWWMPREEGAEFPSAAHVADYLAAYETRYELPLRRPVRVSRVRRDAGALVVESDAGTWRARHVISATGTWRAPYIPAYPGMDGFAGRQLHTVAYRNAREFAGQRVLIVGGGNSAAQILADVSQPAETTWVTLRPPRFLPDDVDGRVLFDVATRRAAARRMGVSDDGGVEALGDIVMVPPVLEARDRGVLKAQPMFERLTRRGAHWSDGSEQEFDAVIWCTGFRPVLRHLGPLGVRGEGGRIEVRGTRSVVEPRLHMVGYGDWTGPASATLIGSGRAAKSAVADIAASLREEGRAPDGTVGRSARAG</sequence>
<dbReference type="InterPro" id="IPR050982">
    <property type="entry name" value="Auxin_biosynth/cation_transpt"/>
</dbReference>
<dbReference type="InterPro" id="IPR036188">
    <property type="entry name" value="FAD/NAD-bd_sf"/>
</dbReference>
<keyword evidence="1" id="KW-0560">Oxidoreductase</keyword>
<dbReference type="Pfam" id="PF13738">
    <property type="entry name" value="Pyr_redox_3"/>
    <property type="match status" value="1"/>
</dbReference>